<feature type="region of interest" description="Disordered" evidence="4">
    <location>
        <begin position="350"/>
        <end position="385"/>
    </location>
</feature>
<dbReference type="SUPFAM" id="SSF56112">
    <property type="entry name" value="Protein kinase-like (PK-like)"/>
    <property type="match status" value="1"/>
</dbReference>
<dbReference type="InterPro" id="IPR002110">
    <property type="entry name" value="Ankyrin_rpt"/>
</dbReference>
<dbReference type="PROSITE" id="PS50297">
    <property type="entry name" value="ANK_REP_REGION"/>
    <property type="match status" value="5"/>
</dbReference>
<dbReference type="Gene3D" id="1.25.40.20">
    <property type="entry name" value="Ankyrin repeat-containing domain"/>
    <property type="match status" value="2"/>
</dbReference>
<accession>A0A7S8FFG4</accession>
<dbReference type="PANTHER" id="PTHR24171">
    <property type="entry name" value="ANKYRIN REPEAT DOMAIN-CONTAINING PROTEIN 39-RELATED"/>
    <property type="match status" value="1"/>
</dbReference>
<feature type="compositionally biased region" description="Pro residues" evidence="4">
    <location>
        <begin position="369"/>
        <end position="385"/>
    </location>
</feature>
<dbReference type="PROSITE" id="PS50088">
    <property type="entry name" value="ANK_REPEAT"/>
    <property type="match status" value="5"/>
</dbReference>
<reference evidence="5 6" key="1">
    <citation type="journal article" date="2020" name="ISME J.">
        <title>Enrichment and physiological characterization of a novel comammox Nitrospira indicates ammonium inhibition of complete nitrification.</title>
        <authorList>
            <person name="Sakoula D."/>
            <person name="Koch H."/>
            <person name="Frank J."/>
            <person name="Jetten M.S.M."/>
            <person name="van Kessel M.A.H.J."/>
            <person name="Lucker S."/>
        </authorList>
    </citation>
    <scope>NUCLEOTIDE SEQUENCE [LARGE SCALE GENOMIC DNA]</scope>
    <source>
        <strain evidence="5">Comreactor17</strain>
    </source>
</reference>
<evidence type="ECO:0000256" key="2">
    <source>
        <dbReference type="ARBA" id="ARBA00023043"/>
    </source>
</evidence>
<evidence type="ECO:0000256" key="3">
    <source>
        <dbReference type="PROSITE-ProRule" id="PRU00023"/>
    </source>
</evidence>
<sequence>MANASTRRFRLKNGNGSVETLTGTYLNSGSIGEVFQLQNGIEVVKVYKNVTSKEKERVLQLAPKVQAMLAAPPAHQSIQHDGASIVQIAWPQRILLDEHDQIIGFTMRTVDFHNTISIYSLTTESSRARQGLRKDWTFRVSAARNLCAMINYVRQAGHLVVDFNPDNFRLHKNAGWITLIDCDGFAIRSGTQIIPAEAAHPDAVASEFRDPKSPSDFACDLFDDKQVRFGLAVLLFQLFNNGNLPTAGRHCSSNEPTGVSERIMQNLFSIDPKRRGFEPKGDQTHLLEEDTLQLFRRAFLGPEHNRPSAEEWIAHWNTITYTKKVRPCPADNRSEHFSKPCHVCNTAQVRAPQAQSTPVSNGSTVRPTPVTPQLPPQSPIPGPSPAPGYWEKVWNAQRQHISTAISICVALFTLSLFMEGRDDRQNPAVSQPSSASAQEEKRSGSSPSPTFVQKKTDQRAIVEPVAPEQVGASQVPQNPVRSQRFSGLKLDADKRAELAREKNASDLRKFAAKGELDVVKLLLEKGAAVNQMDEFGQAPLFLAAGEGHRDVVELLLAKGAAVNQTGVEGRSPLLLASERGHRDVVELLLAKGAAVNLTEDTLGWSSLFVAAEKGHRDVVELLLAKGAAVNQVDQDGLSPLHLAASNGHEDVVKILRMNGAVTNKVEKEFADIIRSFEEKERARHAMNEARRQALTEEPSVREEARRKGEQARTH</sequence>
<feature type="compositionally biased region" description="Low complexity" evidence="4">
    <location>
        <begin position="427"/>
        <end position="437"/>
    </location>
</feature>
<dbReference type="Pfam" id="PF13637">
    <property type="entry name" value="Ank_4"/>
    <property type="match status" value="1"/>
</dbReference>
<keyword evidence="2 3" id="KW-0040">ANK repeat</keyword>
<evidence type="ECO:0000313" key="6">
    <source>
        <dbReference type="Proteomes" id="UP000593737"/>
    </source>
</evidence>
<dbReference type="SUPFAM" id="SSF48403">
    <property type="entry name" value="Ankyrin repeat"/>
    <property type="match status" value="1"/>
</dbReference>
<feature type="repeat" description="ANK" evidence="3">
    <location>
        <begin position="602"/>
        <end position="634"/>
    </location>
</feature>
<dbReference type="PRINTS" id="PR01415">
    <property type="entry name" value="ANKYRIN"/>
</dbReference>
<dbReference type="EMBL" id="CP047423">
    <property type="protein sequence ID" value="QPD04888.1"/>
    <property type="molecule type" value="Genomic_DNA"/>
</dbReference>
<dbReference type="SMART" id="SM00248">
    <property type="entry name" value="ANK"/>
    <property type="match status" value="5"/>
</dbReference>
<dbReference type="AlphaFoldDB" id="A0A7S8FFG4"/>
<dbReference type="InterPro" id="IPR036770">
    <property type="entry name" value="Ankyrin_rpt-contain_sf"/>
</dbReference>
<dbReference type="KEGG" id="nkf:Nkreftii_002662"/>
<evidence type="ECO:0000256" key="1">
    <source>
        <dbReference type="ARBA" id="ARBA00022737"/>
    </source>
</evidence>
<keyword evidence="1" id="KW-0677">Repeat</keyword>
<evidence type="ECO:0008006" key="7">
    <source>
        <dbReference type="Google" id="ProtNLM"/>
    </source>
</evidence>
<dbReference type="Pfam" id="PF12796">
    <property type="entry name" value="Ank_2"/>
    <property type="match status" value="1"/>
</dbReference>
<evidence type="ECO:0000313" key="5">
    <source>
        <dbReference type="EMBL" id="QPD04888.1"/>
    </source>
</evidence>
<feature type="compositionally biased region" description="Polar residues" evidence="4">
    <location>
        <begin position="350"/>
        <end position="366"/>
    </location>
</feature>
<name>A0A7S8FFG4_9BACT</name>
<protein>
    <recommendedName>
        <fullName evidence="7">Protein kinase domain-containing protein</fullName>
    </recommendedName>
</protein>
<feature type="region of interest" description="Disordered" evidence="4">
    <location>
        <begin position="681"/>
        <end position="714"/>
    </location>
</feature>
<feature type="repeat" description="ANK" evidence="3">
    <location>
        <begin position="635"/>
        <end position="667"/>
    </location>
</feature>
<feature type="repeat" description="ANK" evidence="3">
    <location>
        <begin position="568"/>
        <end position="600"/>
    </location>
</feature>
<feature type="compositionally biased region" description="Polar residues" evidence="4">
    <location>
        <begin position="444"/>
        <end position="453"/>
    </location>
</feature>
<feature type="repeat" description="ANK" evidence="3">
    <location>
        <begin position="502"/>
        <end position="534"/>
    </location>
</feature>
<dbReference type="Proteomes" id="UP000593737">
    <property type="component" value="Chromosome"/>
</dbReference>
<organism evidence="5 6">
    <name type="scientific">Candidatus Nitrospira kreftii</name>
    <dbReference type="NCBI Taxonomy" id="2652173"/>
    <lineage>
        <taxon>Bacteria</taxon>
        <taxon>Pseudomonadati</taxon>
        <taxon>Nitrospirota</taxon>
        <taxon>Nitrospiria</taxon>
        <taxon>Nitrospirales</taxon>
        <taxon>Nitrospiraceae</taxon>
        <taxon>Nitrospira</taxon>
    </lineage>
</organism>
<feature type="region of interest" description="Disordered" evidence="4">
    <location>
        <begin position="423"/>
        <end position="455"/>
    </location>
</feature>
<proteinExistence type="predicted"/>
<evidence type="ECO:0000256" key="4">
    <source>
        <dbReference type="SAM" id="MobiDB-lite"/>
    </source>
</evidence>
<dbReference type="InterPro" id="IPR011009">
    <property type="entry name" value="Kinase-like_dom_sf"/>
</dbReference>
<dbReference type="Gene3D" id="1.10.510.10">
    <property type="entry name" value="Transferase(Phosphotransferase) domain 1"/>
    <property type="match status" value="1"/>
</dbReference>
<dbReference type="PANTHER" id="PTHR24171:SF9">
    <property type="entry name" value="ANKYRIN REPEAT DOMAIN-CONTAINING PROTEIN 39"/>
    <property type="match status" value="1"/>
</dbReference>
<gene>
    <name evidence="5" type="ORF">Nkreftii_002662</name>
</gene>
<feature type="repeat" description="ANK" evidence="3">
    <location>
        <begin position="535"/>
        <end position="567"/>
    </location>
</feature>